<dbReference type="PANTHER" id="PTHR47260">
    <property type="entry name" value="UPF0644 PROTEIN PB2B4.06"/>
    <property type="match status" value="1"/>
</dbReference>
<dbReference type="Pfam" id="PF03061">
    <property type="entry name" value="4HBT"/>
    <property type="match status" value="1"/>
</dbReference>
<dbReference type="CDD" id="cd03440">
    <property type="entry name" value="hot_dog"/>
    <property type="match status" value="1"/>
</dbReference>
<dbReference type="AlphaFoldDB" id="A0AAV9XWN9"/>
<comment type="caution">
    <text evidence="2">The sequence shown here is derived from an EMBL/GenBank/DDBJ whole genome shotgun (WGS) entry which is preliminary data.</text>
</comment>
<feature type="domain" description="Thioesterase" evidence="1">
    <location>
        <begin position="109"/>
        <end position="160"/>
    </location>
</feature>
<evidence type="ECO:0000313" key="2">
    <source>
        <dbReference type="EMBL" id="KAK6588699.1"/>
    </source>
</evidence>
<dbReference type="PANTHER" id="PTHR47260:SF1">
    <property type="entry name" value="UPF0644 PROTEIN PB2B4.06"/>
    <property type="match status" value="1"/>
</dbReference>
<name>A0AAV9XWN9_9CRYT</name>
<evidence type="ECO:0000313" key="3">
    <source>
        <dbReference type="Proteomes" id="UP001311799"/>
    </source>
</evidence>
<dbReference type="InterPro" id="IPR029069">
    <property type="entry name" value="HotDog_dom_sf"/>
</dbReference>
<dbReference type="SUPFAM" id="SSF54637">
    <property type="entry name" value="Thioesterase/thiol ester dehydrase-isomerase"/>
    <property type="match status" value="1"/>
</dbReference>
<dbReference type="Gene3D" id="3.10.129.10">
    <property type="entry name" value="Hotdog Thioesterase"/>
    <property type="match status" value="1"/>
</dbReference>
<reference evidence="2 3" key="1">
    <citation type="submission" date="2023-10" db="EMBL/GenBank/DDBJ databases">
        <title>Comparative genomics analysis reveals potential genetic determinants of host preference in Cryptosporidium xiaoi.</title>
        <authorList>
            <person name="Xiao L."/>
            <person name="Li J."/>
        </authorList>
    </citation>
    <scope>NUCLEOTIDE SEQUENCE [LARGE SCALE GENOMIC DNA]</scope>
    <source>
        <strain evidence="2 3">52996</strain>
    </source>
</reference>
<evidence type="ECO:0000259" key="1">
    <source>
        <dbReference type="Pfam" id="PF03061"/>
    </source>
</evidence>
<sequence>MEKNIQELGGHLSNQSTVSTSLDSIDVDGLNVELAENVEWLSKIVNDDNTQDISEKIISISNSGSKLIGTFYESKCILSNKFYLSKDKNNIPELLSVINLGSNIESHPNVVHGGFSATIVDNCFGILAHQIFKFPVTKTLNLSYKNPIQPNSTIIVISKLKDTENGESPIKGNRATLVSEIYDINRKLLISSEAIFVDISDRMKK</sequence>
<dbReference type="Proteomes" id="UP001311799">
    <property type="component" value="Unassembled WGS sequence"/>
</dbReference>
<protein>
    <recommendedName>
        <fullName evidence="1">Thioesterase domain-containing protein</fullName>
    </recommendedName>
</protein>
<keyword evidence="3" id="KW-1185">Reference proteome</keyword>
<organism evidence="2 3">
    <name type="scientific">Cryptosporidium xiaoi</name>
    <dbReference type="NCBI Taxonomy" id="659607"/>
    <lineage>
        <taxon>Eukaryota</taxon>
        <taxon>Sar</taxon>
        <taxon>Alveolata</taxon>
        <taxon>Apicomplexa</taxon>
        <taxon>Conoidasida</taxon>
        <taxon>Coccidia</taxon>
        <taxon>Eucoccidiorida</taxon>
        <taxon>Eimeriorina</taxon>
        <taxon>Cryptosporidiidae</taxon>
        <taxon>Cryptosporidium</taxon>
    </lineage>
</organism>
<dbReference type="InterPro" id="IPR006683">
    <property type="entry name" value="Thioestr_dom"/>
</dbReference>
<accession>A0AAV9XWN9</accession>
<gene>
    <name evidence="2" type="ORF">RS030_3390</name>
</gene>
<dbReference type="InterPro" id="IPR052061">
    <property type="entry name" value="PTE-AB_protein"/>
</dbReference>
<proteinExistence type="predicted"/>
<dbReference type="EMBL" id="JAWDEY010000031">
    <property type="protein sequence ID" value="KAK6588699.1"/>
    <property type="molecule type" value="Genomic_DNA"/>
</dbReference>